<sequence>MAFISQRVPNGCFLNGVFLGDRKGASACILMGADANRACMADIFVVIARALRIGAS</sequence>
<gene>
    <name evidence="1" type="ORF">TUM18999_25010</name>
</gene>
<protein>
    <submittedName>
        <fullName evidence="1">Uncharacterized protein</fullName>
    </submittedName>
</protein>
<dbReference type="EMBL" id="AP023189">
    <property type="protein sequence ID" value="BCG24310.1"/>
    <property type="molecule type" value="Genomic_DNA"/>
</dbReference>
<dbReference type="Proteomes" id="UP000509383">
    <property type="component" value="Chromosome"/>
</dbReference>
<accession>A0A6J4E3W6</accession>
<name>A0A6J4E3W6_9PSED</name>
<dbReference type="KEGG" id="ptw:TUM18999_25010"/>
<dbReference type="AlphaFoldDB" id="A0A6J4E3W6"/>
<evidence type="ECO:0000313" key="2">
    <source>
        <dbReference type="Proteomes" id="UP000509383"/>
    </source>
</evidence>
<organism evidence="1 2">
    <name type="scientific">Pseudomonas tohonis</name>
    <dbReference type="NCBI Taxonomy" id="2725477"/>
    <lineage>
        <taxon>Bacteria</taxon>
        <taxon>Pseudomonadati</taxon>
        <taxon>Pseudomonadota</taxon>
        <taxon>Gammaproteobacteria</taxon>
        <taxon>Pseudomonadales</taxon>
        <taxon>Pseudomonadaceae</taxon>
        <taxon>Pseudomonas</taxon>
    </lineage>
</organism>
<proteinExistence type="predicted"/>
<evidence type="ECO:0000313" key="1">
    <source>
        <dbReference type="EMBL" id="BCG24310.1"/>
    </source>
</evidence>
<reference evidence="1 2" key="1">
    <citation type="submission" date="2020-05" db="EMBL/GenBank/DDBJ databases">
        <title>Characterization of novel class B3 metallo-beta-lactamase from novel Pseudomonas species.</title>
        <authorList>
            <person name="Yamada K."/>
            <person name="Aoki K."/>
            <person name="Ishii Y."/>
        </authorList>
    </citation>
    <scope>NUCLEOTIDE SEQUENCE [LARGE SCALE GENOMIC DNA]</scope>
    <source>
        <strain evidence="1 2">TUM18999</strain>
    </source>
</reference>